<gene>
    <name evidence="1" type="ORF">YQE_04586</name>
</gene>
<dbReference type="AlphaFoldDB" id="N6TLU2"/>
<reference evidence="1" key="1">
    <citation type="journal article" date="2013" name="Genome Biol.">
        <title>Draft genome of the mountain pine beetle, Dendroctonus ponderosae Hopkins, a major forest pest.</title>
        <authorList>
            <person name="Keeling C.I."/>
            <person name="Yuen M.M."/>
            <person name="Liao N.Y."/>
            <person name="Docking T.R."/>
            <person name="Chan S.K."/>
            <person name="Taylor G.A."/>
            <person name="Palmquist D.L."/>
            <person name="Jackman S.D."/>
            <person name="Nguyen A."/>
            <person name="Li M."/>
            <person name="Henderson H."/>
            <person name="Janes J.K."/>
            <person name="Zhao Y."/>
            <person name="Pandoh P."/>
            <person name="Moore R."/>
            <person name="Sperling F.A."/>
            <person name="Huber D.P."/>
            <person name="Birol I."/>
            <person name="Jones S.J."/>
            <person name="Bohlmann J."/>
        </authorList>
    </citation>
    <scope>NUCLEOTIDE SEQUENCE</scope>
</reference>
<protein>
    <submittedName>
        <fullName evidence="1">Uncharacterized protein</fullName>
    </submittedName>
</protein>
<feature type="non-terminal residue" evidence="1">
    <location>
        <position position="1"/>
    </location>
</feature>
<organism evidence="1">
    <name type="scientific">Dendroctonus ponderosae</name>
    <name type="common">Mountain pine beetle</name>
    <dbReference type="NCBI Taxonomy" id="77166"/>
    <lineage>
        <taxon>Eukaryota</taxon>
        <taxon>Metazoa</taxon>
        <taxon>Ecdysozoa</taxon>
        <taxon>Arthropoda</taxon>
        <taxon>Hexapoda</taxon>
        <taxon>Insecta</taxon>
        <taxon>Pterygota</taxon>
        <taxon>Neoptera</taxon>
        <taxon>Endopterygota</taxon>
        <taxon>Coleoptera</taxon>
        <taxon>Polyphaga</taxon>
        <taxon>Cucujiformia</taxon>
        <taxon>Curculionidae</taxon>
        <taxon>Scolytinae</taxon>
        <taxon>Dendroctonus</taxon>
    </lineage>
</organism>
<accession>N6TLU2</accession>
<dbReference type="EMBL" id="KB740779">
    <property type="protein sequence ID" value="ENN78953.1"/>
    <property type="molecule type" value="Genomic_DNA"/>
</dbReference>
<proteinExistence type="predicted"/>
<evidence type="ECO:0000313" key="1">
    <source>
        <dbReference type="EMBL" id="ENN78953.1"/>
    </source>
</evidence>
<name>N6TLU2_DENPD</name>
<dbReference type="HOGENOM" id="CLU_3368991_0_0_1"/>
<sequence length="35" mass="4119">MPNNILLVNREDLYLTILVETQLSTNMTVWVEQQV</sequence>